<evidence type="ECO:0000313" key="3">
    <source>
        <dbReference type="Proteomes" id="UP000192520"/>
    </source>
</evidence>
<dbReference type="InterPro" id="IPR001584">
    <property type="entry name" value="Integrase_cat-core"/>
</dbReference>
<dbReference type="SUPFAM" id="SSF53098">
    <property type="entry name" value="Ribonuclease H-like"/>
    <property type="match status" value="1"/>
</dbReference>
<proteinExistence type="predicted"/>
<evidence type="ECO:0000313" key="2">
    <source>
        <dbReference type="EMBL" id="OQX50725.1"/>
    </source>
</evidence>
<sequence length="354" mass="42895">MRNTAKEDPWWIKYACYFPTKAKDGCRVTSKYHLRTKLAKTMGLSRETLVRLSYINFYETKAKGNVSLTCRRYGISRKTFYKWHKRFNDRNLLSLENESKAPKKRRKWQVSWEQERRIIKIRKKYLRWGKMKLKVEYENEYGEKISSWKIQKVIEKHQLYYDVPKQQKKRRRKKSQKRRIQTLQIKKRMGFLIHLDTIIQYYDGARRYIITAIDDLSRIGYARMYKGIGSQNAADFLKRLNYLLEGRIENVHHDNGSEFHKHFIKACEELGIPQYWSRVRRPKDNSKLERFNRTLQEEFTEFSMLADPADQIDKVNQELTEWLIVYNFRRPHQALDYETLKLIRFPIGLLKPAC</sequence>
<dbReference type="GO" id="GO:0015074">
    <property type="term" value="P:DNA integration"/>
    <property type="evidence" value="ECO:0007669"/>
    <property type="project" value="InterPro"/>
</dbReference>
<name>A0A1W9NX49_UNCC3</name>
<dbReference type="Pfam" id="PF13683">
    <property type="entry name" value="rve_3"/>
    <property type="match status" value="1"/>
</dbReference>
<comment type="caution">
    <text evidence="2">The sequence shown here is derived from an EMBL/GenBank/DDBJ whole genome shotgun (WGS) entry which is preliminary data.</text>
</comment>
<dbReference type="InterPro" id="IPR012337">
    <property type="entry name" value="RNaseH-like_sf"/>
</dbReference>
<dbReference type="AlphaFoldDB" id="A0A1W9NX49"/>
<dbReference type="PANTHER" id="PTHR35004:SF7">
    <property type="entry name" value="INTEGRASE PROTEIN"/>
    <property type="match status" value="1"/>
</dbReference>
<dbReference type="EMBL" id="MZGJ01000022">
    <property type="protein sequence ID" value="OQX50725.1"/>
    <property type="molecule type" value="Genomic_DNA"/>
</dbReference>
<dbReference type="STRING" id="1968527.B5M47_03310"/>
<dbReference type="InterPro" id="IPR036397">
    <property type="entry name" value="RNaseH_sf"/>
</dbReference>
<dbReference type="SUPFAM" id="SSF46689">
    <property type="entry name" value="Homeodomain-like"/>
    <property type="match status" value="1"/>
</dbReference>
<evidence type="ECO:0000259" key="1">
    <source>
        <dbReference type="PROSITE" id="PS50994"/>
    </source>
</evidence>
<dbReference type="GO" id="GO:0003676">
    <property type="term" value="F:nucleic acid binding"/>
    <property type="evidence" value="ECO:0007669"/>
    <property type="project" value="InterPro"/>
</dbReference>
<protein>
    <recommendedName>
        <fullName evidence="1">Integrase catalytic domain-containing protein</fullName>
    </recommendedName>
</protein>
<dbReference type="PROSITE" id="PS50994">
    <property type="entry name" value="INTEGRASE"/>
    <property type="match status" value="1"/>
</dbReference>
<dbReference type="Gene3D" id="3.30.420.10">
    <property type="entry name" value="Ribonuclease H-like superfamily/Ribonuclease H"/>
    <property type="match status" value="1"/>
</dbReference>
<dbReference type="InterPro" id="IPR009057">
    <property type="entry name" value="Homeodomain-like_sf"/>
</dbReference>
<gene>
    <name evidence="2" type="ORF">B5M47_03310</name>
</gene>
<dbReference type="PANTHER" id="PTHR35004">
    <property type="entry name" value="TRANSPOSASE RV3428C-RELATED"/>
    <property type="match status" value="1"/>
</dbReference>
<organism evidence="2 3">
    <name type="scientific">candidate division CPR3 bacterium 4484_211</name>
    <dbReference type="NCBI Taxonomy" id="1968527"/>
    <lineage>
        <taxon>Bacteria</taxon>
        <taxon>Bacteria division CPR3</taxon>
    </lineage>
</organism>
<dbReference type="Proteomes" id="UP000192520">
    <property type="component" value="Unassembled WGS sequence"/>
</dbReference>
<dbReference type="Pfam" id="PF13551">
    <property type="entry name" value="HTH_29"/>
    <property type="match status" value="1"/>
</dbReference>
<reference evidence="3" key="1">
    <citation type="submission" date="2017-03" db="EMBL/GenBank/DDBJ databases">
        <title>Novel pathways for hydrocarbon cycling and metabolic interdependencies in hydrothermal sediment communities.</title>
        <authorList>
            <person name="Dombrowski N."/>
            <person name="Seitz K."/>
            <person name="Teske A."/>
            <person name="Baker B."/>
        </authorList>
    </citation>
    <scope>NUCLEOTIDE SEQUENCE [LARGE SCALE GENOMIC DNA]</scope>
</reference>
<accession>A0A1W9NX49</accession>
<feature type="domain" description="Integrase catalytic" evidence="1">
    <location>
        <begin position="183"/>
        <end position="347"/>
    </location>
</feature>